<comment type="caution">
    <text evidence="2">The sequence shown here is derived from an EMBL/GenBank/DDBJ whole genome shotgun (WGS) entry which is preliminary data.</text>
</comment>
<evidence type="ECO:0000256" key="1">
    <source>
        <dbReference type="SAM" id="MobiDB-lite"/>
    </source>
</evidence>
<dbReference type="InterPro" id="IPR012349">
    <property type="entry name" value="Split_barrel_FMN-bd"/>
</dbReference>
<dbReference type="OrthoDB" id="116031at2"/>
<accession>A0A3N0DQZ7</accession>
<proteinExistence type="predicted"/>
<gene>
    <name evidence="2" type="ORF">EFL95_17375</name>
</gene>
<evidence type="ECO:0000313" key="3">
    <source>
        <dbReference type="Proteomes" id="UP000277094"/>
    </source>
</evidence>
<sequence length="246" mass="26520">MTLPTPERPSGRVFRARDGVGRFVRRACRNPVGQNPGVTDDRTRIRRLPEKAATTRADLDAVLDAARVAHVAFVHDGAPVNIPTACARDGDRLLLHGSTGSRMMRVLATGVPVCVTLTLLDGMVLARSAFESSMHYRSAVICGSAAPVADQVPALRAMSEAWMPGRWDTLRPPTAKELAATLVLELPLEEWSVKISAGDPDDPPEDLDEPVWAGVLPIATAYGEPIPAPDLRGDPPLPDYLADWKP</sequence>
<dbReference type="Pfam" id="PF12900">
    <property type="entry name" value="Pyridox_ox_2"/>
    <property type="match status" value="1"/>
</dbReference>
<evidence type="ECO:0000313" key="2">
    <source>
        <dbReference type="EMBL" id="RNL77763.1"/>
    </source>
</evidence>
<keyword evidence="3" id="KW-1185">Reference proteome</keyword>
<dbReference type="Proteomes" id="UP000277094">
    <property type="component" value="Unassembled WGS sequence"/>
</dbReference>
<name>A0A3N0DQZ7_9ACTN</name>
<dbReference type="PANTHER" id="PTHR34071">
    <property type="entry name" value="5-NITROIMIDAZOLE ANTIBIOTICS RESISTANCE PROTEIN, NIMA-FAMILY-RELATED PROTEIN-RELATED"/>
    <property type="match status" value="1"/>
</dbReference>
<dbReference type="Gene3D" id="2.30.110.10">
    <property type="entry name" value="Electron Transport, Fmn-binding Protein, Chain A"/>
    <property type="match status" value="1"/>
</dbReference>
<dbReference type="AlphaFoldDB" id="A0A3N0DQZ7"/>
<feature type="region of interest" description="Disordered" evidence="1">
    <location>
        <begin position="225"/>
        <end position="246"/>
    </location>
</feature>
<reference evidence="2 3" key="1">
    <citation type="submission" date="2018-11" db="EMBL/GenBank/DDBJ databases">
        <authorList>
            <person name="Li F."/>
        </authorList>
    </citation>
    <scope>NUCLEOTIDE SEQUENCE [LARGE SCALE GENOMIC DNA]</scope>
    <source>
        <strain evidence="2 3">KIS18-7</strain>
    </source>
</reference>
<dbReference type="EMBL" id="RJSG01000003">
    <property type="protein sequence ID" value="RNL77763.1"/>
    <property type="molecule type" value="Genomic_DNA"/>
</dbReference>
<organism evidence="2 3">
    <name type="scientific">Nocardioides marmorisolisilvae</name>
    <dbReference type="NCBI Taxonomy" id="1542737"/>
    <lineage>
        <taxon>Bacteria</taxon>
        <taxon>Bacillati</taxon>
        <taxon>Actinomycetota</taxon>
        <taxon>Actinomycetes</taxon>
        <taxon>Propionibacteriales</taxon>
        <taxon>Nocardioidaceae</taxon>
        <taxon>Nocardioides</taxon>
    </lineage>
</organism>
<dbReference type="InterPro" id="IPR024747">
    <property type="entry name" value="Pyridox_Oxase-rel"/>
</dbReference>
<protein>
    <submittedName>
        <fullName evidence="2">Pyridoxamine 5'-phosphate oxidase family protein</fullName>
    </submittedName>
</protein>
<dbReference type="PANTHER" id="PTHR34071:SF2">
    <property type="entry name" value="FLAVIN-NUCLEOTIDE-BINDING PROTEIN"/>
    <property type="match status" value="1"/>
</dbReference>
<dbReference type="SUPFAM" id="SSF50475">
    <property type="entry name" value="FMN-binding split barrel"/>
    <property type="match status" value="1"/>
</dbReference>